<evidence type="ECO:0000313" key="6">
    <source>
        <dbReference type="EMBL" id="KAJ3577846.1"/>
    </source>
</evidence>
<evidence type="ECO:0000259" key="5">
    <source>
        <dbReference type="Pfam" id="PF00890"/>
    </source>
</evidence>
<proteinExistence type="predicted"/>
<dbReference type="Pfam" id="PF00890">
    <property type="entry name" value="FAD_binding_2"/>
    <property type="match status" value="1"/>
</dbReference>
<dbReference type="GO" id="GO:0016491">
    <property type="term" value="F:oxidoreductase activity"/>
    <property type="evidence" value="ECO:0007669"/>
    <property type="project" value="UniProtKB-KW"/>
</dbReference>
<dbReference type="InterPro" id="IPR027477">
    <property type="entry name" value="Succ_DH/fumarate_Rdtase_cat_sf"/>
</dbReference>
<reference evidence="6" key="1">
    <citation type="submission" date="2022-07" db="EMBL/GenBank/DDBJ databases">
        <title>Genome Sequence of Xylaria arbuscula.</title>
        <authorList>
            <person name="Buettner E."/>
        </authorList>
    </citation>
    <scope>NUCLEOTIDE SEQUENCE</scope>
    <source>
        <strain evidence="6">VT107</strain>
    </source>
</reference>
<keyword evidence="4" id="KW-0560">Oxidoreductase</keyword>
<evidence type="ECO:0000256" key="1">
    <source>
        <dbReference type="ARBA" id="ARBA00001974"/>
    </source>
</evidence>
<keyword evidence="2" id="KW-0285">Flavoprotein</keyword>
<dbReference type="Gene3D" id="3.50.50.60">
    <property type="entry name" value="FAD/NAD(P)-binding domain"/>
    <property type="match status" value="1"/>
</dbReference>
<dbReference type="Proteomes" id="UP001148614">
    <property type="component" value="Unassembled WGS sequence"/>
</dbReference>
<keyword evidence="3" id="KW-0274">FAD</keyword>
<dbReference type="Gene3D" id="3.90.700.10">
    <property type="entry name" value="Succinate dehydrogenase/fumarate reductase flavoprotein, catalytic domain"/>
    <property type="match status" value="1"/>
</dbReference>
<gene>
    <name evidence="6" type="ORF">NPX13_g2716</name>
</gene>
<accession>A0A9W8NIN3</accession>
<dbReference type="PANTHER" id="PTHR43400:SF7">
    <property type="entry name" value="FAD-DEPENDENT OXIDOREDUCTASE 2 FAD BINDING DOMAIN-CONTAINING PROTEIN"/>
    <property type="match status" value="1"/>
</dbReference>
<dbReference type="PANTHER" id="PTHR43400">
    <property type="entry name" value="FUMARATE REDUCTASE"/>
    <property type="match status" value="1"/>
</dbReference>
<sequence>MAGLSCSSTRCNGMLSRIRFASRPRCLRPCLSDTWCTRTTRRLLATKFGVASSSAVSTVRAYNEAIIEGKEDPVGKVRHRSVIAHAPYYGIDISFRSSGLLVAPALPLGGLQVDGESGEVLDESGGKIQCLYAAGKTAAGISSHSYVSGLALADCVFSGMRAGEHAAKRQLDGKIAGQR</sequence>
<dbReference type="InterPro" id="IPR003953">
    <property type="entry name" value="FAD-dep_OxRdtase_2_FAD-bd"/>
</dbReference>
<dbReference type="VEuPathDB" id="FungiDB:F4678DRAFT_453656"/>
<dbReference type="AlphaFoldDB" id="A0A9W8NIN3"/>
<evidence type="ECO:0000256" key="2">
    <source>
        <dbReference type="ARBA" id="ARBA00022630"/>
    </source>
</evidence>
<comment type="cofactor">
    <cofactor evidence="1">
        <name>FAD</name>
        <dbReference type="ChEBI" id="CHEBI:57692"/>
    </cofactor>
</comment>
<feature type="domain" description="FAD-dependent oxidoreductase 2 FAD-binding" evidence="5">
    <location>
        <begin position="49"/>
        <end position="143"/>
    </location>
</feature>
<comment type="caution">
    <text evidence="6">The sequence shown here is derived from an EMBL/GenBank/DDBJ whole genome shotgun (WGS) entry which is preliminary data.</text>
</comment>
<dbReference type="SUPFAM" id="SSF56425">
    <property type="entry name" value="Succinate dehydrogenase/fumarate reductase flavoprotein, catalytic domain"/>
    <property type="match status" value="1"/>
</dbReference>
<name>A0A9W8NIN3_9PEZI</name>
<dbReference type="InterPro" id="IPR050315">
    <property type="entry name" value="FAD-oxidoreductase_2"/>
</dbReference>
<keyword evidence="7" id="KW-1185">Reference proteome</keyword>
<evidence type="ECO:0000256" key="4">
    <source>
        <dbReference type="ARBA" id="ARBA00023002"/>
    </source>
</evidence>
<evidence type="ECO:0000313" key="7">
    <source>
        <dbReference type="Proteomes" id="UP001148614"/>
    </source>
</evidence>
<dbReference type="InterPro" id="IPR036188">
    <property type="entry name" value="FAD/NAD-bd_sf"/>
</dbReference>
<dbReference type="EMBL" id="JANPWZ010000301">
    <property type="protein sequence ID" value="KAJ3577846.1"/>
    <property type="molecule type" value="Genomic_DNA"/>
</dbReference>
<protein>
    <recommendedName>
        <fullName evidence="5">FAD-dependent oxidoreductase 2 FAD-binding domain-containing protein</fullName>
    </recommendedName>
</protein>
<organism evidence="6 7">
    <name type="scientific">Xylaria arbuscula</name>
    <dbReference type="NCBI Taxonomy" id="114810"/>
    <lineage>
        <taxon>Eukaryota</taxon>
        <taxon>Fungi</taxon>
        <taxon>Dikarya</taxon>
        <taxon>Ascomycota</taxon>
        <taxon>Pezizomycotina</taxon>
        <taxon>Sordariomycetes</taxon>
        <taxon>Xylariomycetidae</taxon>
        <taxon>Xylariales</taxon>
        <taxon>Xylariaceae</taxon>
        <taxon>Xylaria</taxon>
    </lineage>
</organism>
<evidence type="ECO:0000256" key="3">
    <source>
        <dbReference type="ARBA" id="ARBA00022827"/>
    </source>
</evidence>